<dbReference type="Proteomes" id="UP000319908">
    <property type="component" value="Unassembled WGS sequence"/>
</dbReference>
<keyword evidence="3" id="KW-1185">Reference proteome</keyword>
<name>A0A5C6BID4_9BACT</name>
<accession>A0A5C6BID4</accession>
<proteinExistence type="predicted"/>
<sequence length="72" mass="7720">MTNGGKSLGVGSAWYDAQDNAARCRLLLFCPGGLDGPHSRPSNGRQDSSLDQQRQSANASNLQSYERSPPRA</sequence>
<reference evidence="2 3" key="1">
    <citation type="journal article" date="2020" name="Antonie Van Leeuwenhoek">
        <title>Rhodopirellula heiligendammensis sp. nov., Rhodopirellula pilleata sp. nov., and Rhodopirellula solitaria sp. nov. isolated from natural or artificial marine surfaces in Northern Germany and California, USA, and emended description of the genus Rhodopirellula.</title>
        <authorList>
            <person name="Kallscheuer N."/>
            <person name="Wiegand S."/>
            <person name="Jogler M."/>
            <person name="Boedeker C."/>
            <person name="Peeters S.H."/>
            <person name="Rast P."/>
            <person name="Heuer A."/>
            <person name="Jetten M.S.M."/>
            <person name="Rohde M."/>
            <person name="Jogler C."/>
        </authorList>
    </citation>
    <scope>NUCLEOTIDE SEQUENCE [LARGE SCALE GENOMIC DNA]</scope>
    <source>
        <strain evidence="2 3">Poly21</strain>
    </source>
</reference>
<comment type="caution">
    <text evidence="2">The sequence shown here is derived from an EMBL/GenBank/DDBJ whole genome shotgun (WGS) entry which is preliminary data.</text>
</comment>
<gene>
    <name evidence="2" type="ORF">Poly21_51840</name>
</gene>
<feature type="compositionally biased region" description="Low complexity" evidence="1">
    <location>
        <begin position="45"/>
        <end position="56"/>
    </location>
</feature>
<evidence type="ECO:0000313" key="3">
    <source>
        <dbReference type="Proteomes" id="UP000319908"/>
    </source>
</evidence>
<protein>
    <submittedName>
        <fullName evidence="2">Uncharacterized protein</fullName>
    </submittedName>
</protein>
<evidence type="ECO:0000256" key="1">
    <source>
        <dbReference type="SAM" id="MobiDB-lite"/>
    </source>
</evidence>
<feature type="region of interest" description="Disordered" evidence="1">
    <location>
        <begin position="35"/>
        <end position="72"/>
    </location>
</feature>
<dbReference type="AlphaFoldDB" id="A0A5C6BID4"/>
<dbReference type="EMBL" id="SJPU01000004">
    <property type="protein sequence ID" value="TWU10214.1"/>
    <property type="molecule type" value="Genomic_DNA"/>
</dbReference>
<organism evidence="2 3">
    <name type="scientific">Allorhodopirellula heiligendammensis</name>
    <dbReference type="NCBI Taxonomy" id="2714739"/>
    <lineage>
        <taxon>Bacteria</taxon>
        <taxon>Pseudomonadati</taxon>
        <taxon>Planctomycetota</taxon>
        <taxon>Planctomycetia</taxon>
        <taxon>Pirellulales</taxon>
        <taxon>Pirellulaceae</taxon>
        <taxon>Allorhodopirellula</taxon>
    </lineage>
</organism>
<feature type="compositionally biased region" description="Polar residues" evidence="1">
    <location>
        <begin position="57"/>
        <end position="66"/>
    </location>
</feature>
<evidence type="ECO:0000313" key="2">
    <source>
        <dbReference type="EMBL" id="TWU10214.1"/>
    </source>
</evidence>